<name>U4KW70_PYROM</name>
<dbReference type="EMBL" id="HF935245">
    <property type="protein sequence ID" value="CCX05326.1"/>
    <property type="molecule type" value="Genomic_DNA"/>
</dbReference>
<keyword evidence="3" id="KW-1185">Reference proteome</keyword>
<dbReference type="GO" id="GO:0006357">
    <property type="term" value="P:regulation of transcription by RNA polymerase II"/>
    <property type="evidence" value="ECO:0007669"/>
    <property type="project" value="TreeGrafter"/>
</dbReference>
<dbReference type="GO" id="GO:0005634">
    <property type="term" value="C:nucleus"/>
    <property type="evidence" value="ECO:0007669"/>
    <property type="project" value="TreeGrafter"/>
</dbReference>
<feature type="compositionally biased region" description="Basic and acidic residues" evidence="1">
    <location>
        <begin position="80"/>
        <end position="100"/>
    </location>
</feature>
<feature type="region of interest" description="Disordered" evidence="1">
    <location>
        <begin position="1"/>
        <end position="153"/>
    </location>
</feature>
<dbReference type="InterPro" id="IPR013927">
    <property type="entry name" value="TF_Opi1_Ccg-8"/>
</dbReference>
<evidence type="ECO:0000256" key="1">
    <source>
        <dbReference type="SAM" id="MobiDB-lite"/>
    </source>
</evidence>
<dbReference type="OMA" id="SADEWCE"/>
<gene>
    <name evidence="2" type="ORF">PCON_04913</name>
</gene>
<feature type="region of interest" description="Disordered" evidence="1">
    <location>
        <begin position="463"/>
        <end position="520"/>
    </location>
</feature>
<dbReference type="PANTHER" id="PTHR38406">
    <property type="entry name" value="TRANSCRIPTIONAL REPRESSOR OPI1"/>
    <property type="match status" value="1"/>
</dbReference>
<proteinExistence type="predicted"/>
<dbReference type="OrthoDB" id="2441642at2759"/>
<accession>U4KW70</accession>
<protein>
    <submittedName>
        <fullName evidence="2">Similar to Clock-controlled protein 8 acc. no. Q01306</fullName>
    </submittedName>
</protein>
<sequence>MATRTRYKSASPVPTSNILSKDMFPSAPPRPDPPQRYSELPILNYHNARSTADNKIQLPPASSIASPPHTPVLAATTLSPERDDRDREVLPFGWEREQRRPRQNGLSIQSLISSPGTEERGMKRKGSDISDRDDDRSSRGTSVVSTTKLSMEDPDVRDAVEALGGLKADFAHAASPPAKPEPLINLIHNSASSVHPLLSTALSGSTAIYAASKTYIRPFRYVAESAESITAPVVRRSGLEGYIRRGLENKRRKAEASSATTATQTPPPPQNQELVRKPPAWHSRLYYSSTGLATALSDESRRSLRYCLRILFAANSNLVKVIETLSNVVDELDNYLNARPPIAGYLPEPYEARRQRLADTVDRLKDEALKTLKQVVDTISRYAGGALPEQARNVVKRQLLSFPIRMHVQTTAVQGEEDEGRKTKGTAMRVLVMAREGLDMMKGVTDVVEGTLLSADEWCERFGKGKDTAENGDLEKQDGEKEQEGQKMVSWNGEERNRDEKSPEKMDIEVSEKEGIAKAG</sequence>
<dbReference type="PANTHER" id="PTHR38406:SF1">
    <property type="entry name" value="TRANSCRIPTIONAL REPRESSOR OPI1"/>
    <property type="match status" value="1"/>
</dbReference>
<dbReference type="GO" id="GO:0003714">
    <property type="term" value="F:transcription corepressor activity"/>
    <property type="evidence" value="ECO:0007669"/>
    <property type="project" value="InterPro"/>
</dbReference>
<dbReference type="AlphaFoldDB" id="U4KW70"/>
<dbReference type="GO" id="GO:0030968">
    <property type="term" value="P:endoplasmic reticulum unfolded protein response"/>
    <property type="evidence" value="ECO:0007669"/>
    <property type="project" value="TreeGrafter"/>
</dbReference>
<dbReference type="GO" id="GO:0008654">
    <property type="term" value="P:phospholipid biosynthetic process"/>
    <property type="evidence" value="ECO:0007669"/>
    <property type="project" value="TreeGrafter"/>
</dbReference>
<evidence type="ECO:0000313" key="3">
    <source>
        <dbReference type="Proteomes" id="UP000018144"/>
    </source>
</evidence>
<organism evidence="2 3">
    <name type="scientific">Pyronema omphalodes (strain CBS 100304)</name>
    <name type="common">Pyronema confluens</name>
    <dbReference type="NCBI Taxonomy" id="1076935"/>
    <lineage>
        <taxon>Eukaryota</taxon>
        <taxon>Fungi</taxon>
        <taxon>Dikarya</taxon>
        <taxon>Ascomycota</taxon>
        <taxon>Pezizomycotina</taxon>
        <taxon>Pezizomycetes</taxon>
        <taxon>Pezizales</taxon>
        <taxon>Pyronemataceae</taxon>
        <taxon>Pyronema</taxon>
    </lineage>
</organism>
<evidence type="ECO:0000313" key="2">
    <source>
        <dbReference type="EMBL" id="CCX05326.1"/>
    </source>
</evidence>
<reference evidence="2 3" key="1">
    <citation type="journal article" date="2013" name="PLoS Genet.">
        <title>The genome and development-dependent transcriptomes of Pyronema confluens: a window into fungal evolution.</title>
        <authorList>
            <person name="Traeger S."/>
            <person name="Altegoer F."/>
            <person name="Freitag M."/>
            <person name="Gabaldon T."/>
            <person name="Kempken F."/>
            <person name="Kumar A."/>
            <person name="Marcet-Houben M."/>
            <person name="Poggeler S."/>
            <person name="Stajich J.E."/>
            <person name="Nowrousian M."/>
        </authorList>
    </citation>
    <scope>NUCLEOTIDE SEQUENCE [LARGE SCALE GENOMIC DNA]</scope>
    <source>
        <strain evidence="3">CBS 100304</strain>
        <tissue evidence="2">Vegetative mycelium</tissue>
    </source>
</reference>
<dbReference type="STRING" id="1076935.U4KW70"/>
<dbReference type="Pfam" id="PF08618">
    <property type="entry name" value="Opi1"/>
    <property type="match status" value="2"/>
</dbReference>
<feature type="compositionally biased region" description="Basic and acidic residues" evidence="1">
    <location>
        <begin position="493"/>
        <end position="520"/>
    </location>
</feature>
<dbReference type="GO" id="GO:0005783">
    <property type="term" value="C:endoplasmic reticulum"/>
    <property type="evidence" value="ECO:0007669"/>
    <property type="project" value="TreeGrafter"/>
</dbReference>
<feature type="compositionally biased region" description="Basic and acidic residues" evidence="1">
    <location>
        <begin position="117"/>
        <end position="138"/>
    </location>
</feature>
<feature type="compositionally biased region" description="Basic and acidic residues" evidence="1">
    <location>
        <begin position="463"/>
        <end position="485"/>
    </location>
</feature>
<dbReference type="eggNOG" id="ENOG502RG16">
    <property type="taxonomic scope" value="Eukaryota"/>
</dbReference>
<feature type="region of interest" description="Disordered" evidence="1">
    <location>
        <begin position="250"/>
        <end position="275"/>
    </location>
</feature>
<dbReference type="Proteomes" id="UP000018144">
    <property type="component" value="Unassembled WGS sequence"/>
</dbReference>
<feature type="compositionally biased region" description="Polar residues" evidence="1">
    <location>
        <begin position="104"/>
        <end position="116"/>
    </location>
</feature>